<dbReference type="GO" id="GO:0010628">
    <property type="term" value="P:positive regulation of gene expression"/>
    <property type="evidence" value="ECO:0007669"/>
    <property type="project" value="TreeGrafter"/>
</dbReference>
<dbReference type="SUPFAM" id="SSF53850">
    <property type="entry name" value="Periplasmic binding protein-like II"/>
    <property type="match status" value="1"/>
</dbReference>
<dbReference type="Gene3D" id="1.10.10.10">
    <property type="entry name" value="Winged helix-like DNA-binding domain superfamily/Winged helix DNA-binding domain"/>
    <property type="match status" value="1"/>
</dbReference>
<name>A0A5E4U0A4_9BURK</name>
<evidence type="ECO:0000256" key="2">
    <source>
        <dbReference type="ARBA" id="ARBA00023015"/>
    </source>
</evidence>
<dbReference type="GeneID" id="300403833"/>
<dbReference type="GO" id="GO:0043565">
    <property type="term" value="F:sequence-specific DNA binding"/>
    <property type="evidence" value="ECO:0007669"/>
    <property type="project" value="TreeGrafter"/>
</dbReference>
<feature type="domain" description="HTH lysR-type" evidence="5">
    <location>
        <begin position="1"/>
        <end position="58"/>
    </location>
</feature>
<dbReference type="PANTHER" id="PTHR30427">
    <property type="entry name" value="TRANSCRIPTIONAL ACTIVATOR PROTEIN LYSR"/>
    <property type="match status" value="1"/>
</dbReference>
<keyword evidence="3" id="KW-0238">DNA-binding</keyword>
<dbReference type="OrthoDB" id="8849678at2"/>
<proteinExistence type="inferred from homology"/>
<accession>A0A5E4U0A4</accession>
<evidence type="ECO:0000256" key="3">
    <source>
        <dbReference type="ARBA" id="ARBA00023125"/>
    </source>
</evidence>
<keyword evidence="7" id="KW-1185">Reference proteome</keyword>
<dbReference type="Proteomes" id="UP000366945">
    <property type="component" value="Unassembled WGS sequence"/>
</dbReference>
<dbReference type="PANTHER" id="PTHR30427:SF1">
    <property type="entry name" value="TRANSCRIPTIONAL ACTIVATOR PROTEIN LYSR"/>
    <property type="match status" value="1"/>
</dbReference>
<evidence type="ECO:0000313" key="7">
    <source>
        <dbReference type="Proteomes" id="UP000366945"/>
    </source>
</evidence>
<dbReference type="SUPFAM" id="SSF46785">
    <property type="entry name" value="Winged helix' DNA-binding domain"/>
    <property type="match status" value="1"/>
</dbReference>
<dbReference type="EMBL" id="CABPSK010000001">
    <property type="protein sequence ID" value="VVD93527.1"/>
    <property type="molecule type" value="Genomic_DNA"/>
</dbReference>
<evidence type="ECO:0000256" key="1">
    <source>
        <dbReference type="ARBA" id="ARBA00009437"/>
    </source>
</evidence>
<dbReference type="InterPro" id="IPR036390">
    <property type="entry name" value="WH_DNA-bd_sf"/>
</dbReference>
<dbReference type="Pfam" id="PF00126">
    <property type="entry name" value="HTH_1"/>
    <property type="match status" value="1"/>
</dbReference>
<dbReference type="Gene3D" id="3.40.190.290">
    <property type="match status" value="1"/>
</dbReference>
<sequence>MKIRQLEAFRAVILRQTVTRAAQMLHVSQPAVTRLLNDLEADVGFALFDRSNGRLQPTPEALVLFDEVQRSFAGMERIAQTAEQIKSLRRGSLHIAGAPAIALDFLPIALTRFLGEHAGINTTLLVHASNIVVDMVLGRRCDVGFIAHPITHAGLHVQPLLQVPMQCVLPKGHALASRQVREAITPEDLRGEAFVSFPTESDARHDIDRVFAAHGVDRVMSVESQLSAAVCTLVEHGAGVAIIDGITASFARQRVEVRPFSPQILSTYSVVTSLHHPPSQLAQAFVEHVRAMLDAQGLSTDFVHKPVDNPA</sequence>
<comment type="similarity">
    <text evidence="1">Belongs to the LysR transcriptional regulatory family.</text>
</comment>
<evidence type="ECO:0000313" key="6">
    <source>
        <dbReference type="EMBL" id="VVD93527.1"/>
    </source>
</evidence>
<dbReference type="GO" id="GO:0003700">
    <property type="term" value="F:DNA-binding transcription factor activity"/>
    <property type="evidence" value="ECO:0007669"/>
    <property type="project" value="InterPro"/>
</dbReference>
<gene>
    <name evidence="6" type="ORF">PPN31114_01789</name>
</gene>
<evidence type="ECO:0000259" key="5">
    <source>
        <dbReference type="PROSITE" id="PS50931"/>
    </source>
</evidence>
<dbReference type="RefSeq" id="WP_150679011.1">
    <property type="nucleotide sequence ID" value="NZ_CABPSK010000001.1"/>
</dbReference>
<dbReference type="InterPro" id="IPR000847">
    <property type="entry name" value="LysR_HTH_N"/>
</dbReference>
<keyword evidence="4" id="KW-0804">Transcription</keyword>
<evidence type="ECO:0000256" key="4">
    <source>
        <dbReference type="ARBA" id="ARBA00023163"/>
    </source>
</evidence>
<dbReference type="PRINTS" id="PR00039">
    <property type="entry name" value="HTHLYSR"/>
</dbReference>
<keyword evidence="2" id="KW-0805">Transcription regulation</keyword>
<dbReference type="AlphaFoldDB" id="A0A5E4U0A4"/>
<dbReference type="InterPro" id="IPR005119">
    <property type="entry name" value="LysR_subst-bd"/>
</dbReference>
<reference evidence="6 7" key="1">
    <citation type="submission" date="2019-08" db="EMBL/GenBank/DDBJ databases">
        <authorList>
            <person name="Peeters C."/>
        </authorList>
    </citation>
    <scope>NUCLEOTIDE SEQUENCE [LARGE SCALE GENOMIC DNA]</scope>
    <source>
        <strain evidence="6 7">LMG 31114</strain>
    </source>
</reference>
<organism evidence="6 7">
    <name type="scientific">Pandoraea pneumonica</name>
    <dbReference type="NCBI Taxonomy" id="2508299"/>
    <lineage>
        <taxon>Bacteria</taxon>
        <taxon>Pseudomonadati</taxon>
        <taxon>Pseudomonadota</taxon>
        <taxon>Betaproteobacteria</taxon>
        <taxon>Burkholderiales</taxon>
        <taxon>Burkholderiaceae</taxon>
        <taxon>Pandoraea</taxon>
    </lineage>
</organism>
<dbReference type="Pfam" id="PF03466">
    <property type="entry name" value="LysR_substrate"/>
    <property type="match status" value="1"/>
</dbReference>
<dbReference type="InterPro" id="IPR037424">
    <property type="entry name" value="NocR_PBP2"/>
</dbReference>
<dbReference type="InterPro" id="IPR036388">
    <property type="entry name" value="WH-like_DNA-bd_sf"/>
</dbReference>
<dbReference type="PROSITE" id="PS50931">
    <property type="entry name" value="HTH_LYSR"/>
    <property type="match status" value="1"/>
</dbReference>
<protein>
    <submittedName>
        <fullName evidence="6">LysR family transcriptional regulator</fullName>
    </submittedName>
</protein>
<dbReference type="CDD" id="cd08415">
    <property type="entry name" value="PBP2_LysR_opines_like"/>
    <property type="match status" value="1"/>
</dbReference>